<evidence type="ECO:0000313" key="1">
    <source>
        <dbReference type="Proteomes" id="UP000095281"/>
    </source>
</evidence>
<dbReference type="Proteomes" id="UP000095281">
    <property type="component" value="Unplaced"/>
</dbReference>
<dbReference type="AlphaFoldDB" id="A0A1I8B380"/>
<evidence type="ECO:0000313" key="2">
    <source>
        <dbReference type="WBParaSite" id="MhA1_Contig125.frz3.gene21"/>
    </source>
</evidence>
<proteinExistence type="predicted"/>
<accession>A0A1I8B380</accession>
<name>A0A1I8B380_MELHA</name>
<reference evidence="2" key="1">
    <citation type="submission" date="2016-11" db="UniProtKB">
        <authorList>
            <consortium name="WormBaseParasite"/>
        </authorList>
    </citation>
    <scope>IDENTIFICATION</scope>
</reference>
<organism evidence="1 2">
    <name type="scientific">Meloidogyne hapla</name>
    <name type="common">Root-knot nematode worm</name>
    <dbReference type="NCBI Taxonomy" id="6305"/>
    <lineage>
        <taxon>Eukaryota</taxon>
        <taxon>Metazoa</taxon>
        <taxon>Ecdysozoa</taxon>
        <taxon>Nematoda</taxon>
        <taxon>Chromadorea</taxon>
        <taxon>Rhabditida</taxon>
        <taxon>Tylenchina</taxon>
        <taxon>Tylenchomorpha</taxon>
        <taxon>Tylenchoidea</taxon>
        <taxon>Meloidogynidae</taxon>
        <taxon>Meloidogyninae</taxon>
        <taxon>Meloidogyne</taxon>
    </lineage>
</organism>
<sequence>MDVKPPPSAPQDIKEAIKESNMSTWRPFLIGNRMRTTSEDSAESFDAYDKSFDAYDVGNKKERRLSITEQFFGSSMPGRLRSNSTTEYEGHEHEPTFKKVDLKQFMKHQRKILGDDEWQ</sequence>
<keyword evidence="1" id="KW-1185">Reference proteome</keyword>
<protein>
    <submittedName>
        <fullName evidence="2">Uncharacterized protein</fullName>
    </submittedName>
</protein>
<dbReference type="WBParaSite" id="MhA1_Contig125.frz3.gene21">
    <property type="protein sequence ID" value="MhA1_Contig125.frz3.gene21"/>
    <property type="gene ID" value="MhA1_Contig125.frz3.gene21"/>
</dbReference>